<evidence type="ECO:0000256" key="4">
    <source>
        <dbReference type="ARBA" id="ARBA00022729"/>
    </source>
</evidence>
<keyword evidence="6 7" id="KW-0143">Chaperone</keyword>
<dbReference type="InterPro" id="IPR018046">
    <property type="entry name" value="Pili_assmbl_chaperone_CS"/>
</dbReference>
<dbReference type="InterPro" id="IPR001829">
    <property type="entry name" value="Pili_assmbl_chaperone_bac"/>
</dbReference>
<evidence type="ECO:0000256" key="8">
    <source>
        <dbReference type="SAM" id="SignalP"/>
    </source>
</evidence>
<sequence>MMRDDMKKATMGMALAATTLLCALTTQAQAAIALDRTRVIFPGGDKSVSLSVNNDNPQLPYLAQGWIEDAKGNKVTSPLTVLPPVQRIEPGAKSQVKIQALPVLSQLPQDRETLYYFNLREIPPRSDKANTLQLALQTRIKLFYRPKGLVKTTAEMATPWQEQLTLTRQGDKYVVNNPTPYYVTLVDAGSQKGVSAPGFEPLMLEPKSSAPLGVSASVMGSTPVLTYVNDYGGRPLLTFRCNGADCQVVPVKKN</sequence>
<proteinExistence type="inferred from homology"/>
<evidence type="ECO:0000256" key="2">
    <source>
        <dbReference type="ARBA" id="ARBA00007399"/>
    </source>
</evidence>
<feature type="domain" description="Pili assembly chaperone N-terminal" evidence="9">
    <location>
        <begin position="32"/>
        <end position="149"/>
    </location>
</feature>
<name>A0A559T6J0_SERFO</name>
<dbReference type="InterPro" id="IPR016148">
    <property type="entry name" value="Pili_assmbl_chaperone_C"/>
</dbReference>
<reference evidence="11" key="2">
    <citation type="submission" date="2019-08" db="EMBL/GenBank/DDBJ databases">
        <title>Investigation of anaerobic lignin degradation for improved lignocellulosic biofuels.</title>
        <authorList>
            <person name="Deangelis K.PhD."/>
        </authorList>
    </citation>
    <scope>NUCLEOTIDE SEQUENCE [LARGE SCALE GENOMIC DNA]</scope>
    <source>
        <strain evidence="11">128R</strain>
    </source>
</reference>
<evidence type="ECO:0000256" key="3">
    <source>
        <dbReference type="ARBA" id="ARBA00022558"/>
    </source>
</evidence>
<dbReference type="PANTHER" id="PTHR30251:SF6">
    <property type="entry name" value="FIMBRIAL CHAPERONE YFCS-RELATED"/>
    <property type="match status" value="1"/>
</dbReference>
<evidence type="ECO:0000259" key="10">
    <source>
        <dbReference type="Pfam" id="PF02753"/>
    </source>
</evidence>
<evidence type="ECO:0000256" key="6">
    <source>
        <dbReference type="ARBA" id="ARBA00023186"/>
    </source>
</evidence>
<dbReference type="InterPro" id="IPR016147">
    <property type="entry name" value="Pili_assmbl_chaperone_N"/>
</dbReference>
<feature type="chain" id="PRO_5021825796" evidence="8">
    <location>
        <begin position="31"/>
        <end position="254"/>
    </location>
</feature>
<dbReference type="FunFam" id="2.60.40.10:FF:000458">
    <property type="entry name" value="Molecular chaperone FimC"/>
    <property type="match status" value="1"/>
</dbReference>
<comment type="caution">
    <text evidence="11">The sequence shown here is derived from an EMBL/GenBank/DDBJ whole genome shotgun (WGS) entry which is preliminary data.</text>
</comment>
<evidence type="ECO:0000313" key="11">
    <source>
        <dbReference type="EMBL" id="TVZ70231.1"/>
    </source>
</evidence>
<feature type="signal peptide" evidence="8">
    <location>
        <begin position="1"/>
        <end position="30"/>
    </location>
</feature>
<comment type="similarity">
    <text evidence="2 7">Belongs to the periplasmic pilus chaperone family.</text>
</comment>
<dbReference type="PROSITE" id="PS00635">
    <property type="entry name" value="PILI_CHAPERONE"/>
    <property type="match status" value="1"/>
</dbReference>
<protein>
    <submittedName>
        <fullName evidence="11">P pilus assembly chaperone PapD</fullName>
    </submittedName>
</protein>
<accession>A0A559T6J0</accession>
<dbReference type="SUPFAM" id="SSF49584">
    <property type="entry name" value="Periplasmic chaperone C-domain"/>
    <property type="match status" value="1"/>
</dbReference>
<dbReference type="InterPro" id="IPR013783">
    <property type="entry name" value="Ig-like_fold"/>
</dbReference>
<dbReference type="SUPFAM" id="SSF49354">
    <property type="entry name" value="PapD-like"/>
    <property type="match status" value="1"/>
</dbReference>
<dbReference type="Pfam" id="PF02753">
    <property type="entry name" value="PapD_C"/>
    <property type="match status" value="1"/>
</dbReference>
<dbReference type="EMBL" id="VISQ01000001">
    <property type="protein sequence ID" value="TVZ70231.1"/>
    <property type="molecule type" value="Genomic_DNA"/>
</dbReference>
<reference evidence="11" key="1">
    <citation type="submission" date="2019-06" db="EMBL/GenBank/DDBJ databases">
        <authorList>
            <person name="Deangelis K."/>
            <person name="Huntemann M."/>
            <person name="Clum A."/>
            <person name="Pillay M."/>
            <person name="Palaniappan K."/>
            <person name="Varghese N."/>
            <person name="Mikhailova N."/>
            <person name="Stamatis D."/>
            <person name="Reddy T."/>
            <person name="Daum C."/>
            <person name="Shapiro N."/>
            <person name="Ivanova N."/>
            <person name="Kyrpides N."/>
            <person name="Woyke T."/>
        </authorList>
    </citation>
    <scope>NUCLEOTIDE SEQUENCE [LARGE SCALE GENOMIC DNA]</scope>
    <source>
        <strain evidence="11">128R</strain>
    </source>
</reference>
<evidence type="ECO:0000259" key="9">
    <source>
        <dbReference type="Pfam" id="PF00345"/>
    </source>
</evidence>
<dbReference type="Gene3D" id="2.60.40.10">
    <property type="entry name" value="Immunoglobulins"/>
    <property type="match status" value="2"/>
</dbReference>
<organism evidence="11">
    <name type="scientific">Serratia fonticola</name>
    <dbReference type="NCBI Taxonomy" id="47917"/>
    <lineage>
        <taxon>Bacteria</taxon>
        <taxon>Pseudomonadati</taxon>
        <taxon>Pseudomonadota</taxon>
        <taxon>Gammaproteobacteria</taxon>
        <taxon>Enterobacterales</taxon>
        <taxon>Yersiniaceae</taxon>
        <taxon>Serratia</taxon>
    </lineage>
</organism>
<evidence type="ECO:0000256" key="1">
    <source>
        <dbReference type="ARBA" id="ARBA00004418"/>
    </source>
</evidence>
<keyword evidence="4 8" id="KW-0732">Signal</keyword>
<comment type="subcellular location">
    <subcellularLocation>
        <location evidence="1 7">Periplasm</location>
    </subcellularLocation>
</comment>
<dbReference type="Pfam" id="PF00345">
    <property type="entry name" value="PapD_N"/>
    <property type="match status" value="1"/>
</dbReference>
<dbReference type="InterPro" id="IPR050643">
    <property type="entry name" value="Periplasmic_pilus_chap"/>
</dbReference>
<dbReference type="PRINTS" id="PR00969">
    <property type="entry name" value="CHAPERONPILI"/>
</dbReference>
<evidence type="ECO:0000256" key="5">
    <source>
        <dbReference type="ARBA" id="ARBA00022764"/>
    </source>
</evidence>
<dbReference type="GO" id="GO:0071555">
    <property type="term" value="P:cell wall organization"/>
    <property type="evidence" value="ECO:0007669"/>
    <property type="project" value="InterPro"/>
</dbReference>
<evidence type="ECO:0000256" key="7">
    <source>
        <dbReference type="RuleBase" id="RU003918"/>
    </source>
</evidence>
<dbReference type="InterPro" id="IPR008962">
    <property type="entry name" value="PapD-like_sf"/>
</dbReference>
<keyword evidence="3" id="KW-1029">Fimbrium biogenesis</keyword>
<dbReference type="OrthoDB" id="9131059at2"/>
<dbReference type="InterPro" id="IPR036316">
    <property type="entry name" value="Pili_assmbl_chap_C_dom_sf"/>
</dbReference>
<keyword evidence="5" id="KW-0574">Periplasm</keyword>
<gene>
    <name evidence="11" type="ORF">FHU10_2788</name>
</gene>
<dbReference type="PANTHER" id="PTHR30251">
    <property type="entry name" value="PILUS ASSEMBLY CHAPERONE"/>
    <property type="match status" value="1"/>
</dbReference>
<feature type="domain" description="Pili assembly chaperone C-terminal" evidence="10">
    <location>
        <begin position="175"/>
        <end position="234"/>
    </location>
</feature>
<dbReference type="GO" id="GO:0030288">
    <property type="term" value="C:outer membrane-bounded periplasmic space"/>
    <property type="evidence" value="ECO:0007669"/>
    <property type="project" value="InterPro"/>
</dbReference>
<dbReference type="AlphaFoldDB" id="A0A559T6J0"/>